<reference evidence="3 4" key="1">
    <citation type="submission" date="2018-10" db="EMBL/GenBank/DDBJ databases">
        <title>Improved assembly of the deer mouse Peromyscus maniculatus genome.</title>
        <authorList>
            <person name="Lassance J.-M."/>
            <person name="Hoekstra H.E."/>
        </authorList>
    </citation>
    <scope>NUCLEOTIDE SEQUENCE [LARGE SCALE GENOMIC DNA]</scope>
</reference>
<dbReference type="GO" id="GO:0006412">
    <property type="term" value="P:translation"/>
    <property type="evidence" value="ECO:0007669"/>
    <property type="project" value="InterPro"/>
</dbReference>
<name>A0A8C8UQ13_PERMB</name>
<keyword evidence="1" id="KW-0689">Ribosomal protein</keyword>
<reference evidence="3" key="3">
    <citation type="submission" date="2025-09" db="UniProtKB">
        <authorList>
            <consortium name="Ensembl"/>
        </authorList>
    </citation>
    <scope>IDENTIFICATION</scope>
</reference>
<sequence length="127" mass="14200">MAEEGFAAGGVMDVNTALQEVLKTALILWLSTWHPRSCQSPKPVCVLTSSCSEPTYVKSVEALWAEHQINLTKVDNNRKPEEWVGPGKTDREGKPWKVVGCRCGVIKDYGKDSQAKDVIEEYFKCQK</sequence>
<evidence type="ECO:0000256" key="2">
    <source>
        <dbReference type="ARBA" id="ARBA00023274"/>
    </source>
</evidence>
<dbReference type="PRINTS" id="PR00972">
    <property type="entry name" value="RIBSOMALS12E"/>
</dbReference>
<dbReference type="GO" id="GO:1990904">
    <property type="term" value="C:ribonucleoprotein complex"/>
    <property type="evidence" value="ECO:0007669"/>
    <property type="project" value="UniProtKB-KW"/>
</dbReference>
<reference evidence="3" key="2">
    <citation type="submission" date="2025-08" db="UniProtKB">
        <authorList>
            <consortium name="Ensembl"/>
        </authorList>
    </citation>
    <scope>IDENTIFICATION</scope>
</reference>
<protein>
    <recommendedName>
        <fullName evidence="5">40S ribosomal protein S12</fullName>
    </recommendedName>
</protein>
<dbReference type="GO" id="GO:0005840">
    <property type="term" value="C:ribosome"/>
    <property type="evidence" value="ECO:0007669"/>
    <property type="project" value="UniProtKB-KW"/>
</dbReference>
<keyword evidence="4" id="KW-1185">Reference proteome</keyword>
<evidence type="ECO:0000256" key="1">
    <source>
        <dbReference type="ARBA" id="ARBA00022980"/>
    </source>
</evidence>
<dbReference type="PANTHER" id="PTHR11843">
    <property type="entry name" value="40S RIBOSOMAL PROTEIN S12"/>
    <property type="match status" value="1"/>
</dbReference>
<dbReference type="InterPro" id="IPR029064">
    <property type="entry name" value="Ribosomal_eL30-like_sf"/>
</dbReference>
<dbReference type="AlphaFoldDB" id="A0A8C8UQ13"/>
<evidence type="ECO:0000313" key="4">
    <source>
        <dbReference type="Proteomes" id="UP000694547"/>
    </source>
</evidence>
<dbReference type="InterPro" id="IPR000530">
    <property type="entry name" value="Ribosomal_eS12"/>
</dbReference>
<keyword evidence="2" id="KW-0687">Ribonucleoprotein</keyword>
<proteinExistence type="predicted"/>
<dbReference type="Ensembl" id="ENSPEMT00000041707.1">
    <property type="protein sequence ID" value="ENSPEMP00000035144.1"/>
    <property type="gene ID" value="ENSPEMG00000025729.1"/>
</dbReference>
<accession>A0A8C8UQ13</accession>
<dbReference type="SUPFAM" id="SSF55315">
    <property type="entry name" value="L30e-like"/>
    <property type="match status" value="1"/>
</dbReference>
<evidence type="ECO:0000313" key="3">
    <source>
        <dbReference type="Ensembl" id="ENSPEMP00000035144.1"/>
    </source>
</evidence>
<dbReference type="Proteomes" id="UP000694547">
    <property type="component" value="Chromosome 8"/>
</dbReference>
<dbReference type="GO" id="GO:0003735">
    <property type="term" value="F:structural constituent of ribosome"/>
    <property type="evidence" value="ECO:0007669"/>
    <property type="project" value="InterPro"/>
</dbReference>
<evidence type="ECO:0008006" key="5">
    <source>
        <dbReference type="Google" id="ProtNLM"/>
    </source>
</evidence>
<organism evidence="3 4">
    <name type="scientific">Peromyscus maniculatus bairdii</name>
    <name type="common">Prairie deer mouse</name>
    <dbReference type="NCBI Taxonomy" id="230844"/>
    <lineage>
        <taxon>Eukaryota</taxon>
        <taxon>Metazoa</taxon>
        <taxon>Chordata</taxon>
        <taxon>Craniata</taxon>
        <taxon>Vertebrata</taxon>
        <taxon>Euteleostomi</taxon>
        <taxon>Mammalia</taxon>
        <taxon>Eutheria</taxon>
        <taxon>Euarchontoglires</taxon>
        <taxon>Glires</taxon>
        <taxon>Rodentia</taxon>
        <taxon>Myomorpha</taxon>
        <taxon>Muroidea</taxon>
        <taxon>Cricetidae</taxon>
        <taxon>Neotominae</taxon>
        <taxon>Peromyscus</taxon>
    </lineage>
</organism>
<dbReference type="Gene3D" id="3.30.1330.30">
    <property type="match status" value="1"/>
</dbReference>
<dbReference type="GeneTree" id="ENSGT00390000018318"/>